<dbReference type="Proteomes" id="UP000789508">
    <property type="component" value="Unassembled WGS sequence"/>
</dbReference>
<evidence type="ECO:0000313" key="1">
    <source>
        <dbReference type="EMBL" id="CAG8529192.1"/>
    </source>
</evidence>
<dbReference type="EMBL" id="CAJVPS010001206">
    <property type="protein sequence ID" value="CAG8529192.1"/>
    <property type="molecule type" value="Genomic_DNA"/>
</dbReference>
<accession>A0A9N9FE12</accession>
<name>A0A9N9FE12_9GLOM</name>
<dbReference type="AlphaFoldDB" id="A0A9N9FE12"/>
<protein>
    <submittedName>
        <fullName evidence="1">14587_t:CDS:1</fullName>
    </submittedName>
</protein>
<dbReference type="OrthoDB" id="2381598at2759"/>
<keyword evidence="2" id="KW-1185">Reference proteome</keyword>
<comment type="caution">
    <text evidence="1">The sequence shown here is derived from an EMBL/GenBank/DDBJ whole genome shotgun (WGS) entry which is preliminary data.</text>
</comment>
<organism evidence="1 2">
    <name type="scientific">Ambispora leptoticha</name>
    <dbReference type="NCBI Taxonomy" id="144679"/>
    <lineage>
        <taxon>Eukaryota</taxon>
        <taxon>Fungi</taxon>
        <taxon>Fungi incertae sedis</taxon>
        <taxon>Mucoromycota</taxon>
        <taxon>Glomeromycotina</taxon>
        <taxon>Glomeromycetes</taxon>
        <taxon>Archaeosporales</taxon>
        <taxon>Ambisporaceae</taxon>
        <taxon>Ambispora</taxon>
    </lineage>
</organism>
<proteinExistence type="predicted"/>
<reference evidence="1" key="1">
    <citation type="submission" date="2021-06" db="EMBL/GenBank/DDBJ databases">
        <authorList>
            <person name="Kallberg Y."/>
            <person name="Tangrot J."/>
            <person name="Rosling A."/>
        </authorList>
    </citation>
    <scope>NUCLEOTIDE SEQUENCE</scope>
    <source>
        <strain evidence="1">FL130A</strain>
    </source>
</reference>
<evidence type="ECO:0000313" key="2">
    <source>
        <dbReference type="Proteomes" id="UP000789508"/>
    </source>
</evidence>
<sequence>MSKFFKLGELRSKIVQPLLNQIDRYTLSRHERSHSIVENVNTGPMFGDSDLVLAGPDFLEPETNYGYKSSYEYALLLDDEYFNMDEYEVFQVISK</sequence>
<gene>
    <name evidence="1" type="ORF">ALEPTO_LOCUS4853</name>
</gene>